<comment type="caution">
    <text evidence="1">The sequence shown here is derived from an EMBL/GenBank/DDBJ whole genome shotgun (WGS) entry which is preliminary data.</text>
</comment>
<dbReference type="AlphaFoldDB" id="A0A2T1DG64"/>
<dbReference type="CDD" id="cd10450">
    <property type="entry name" value="GIY-YIG_AtGrxS16_like"/>
    <property type="match status" value="1"/>
</dbReference>
<reference evidence="1 2" key="1">
    <citation type="submission" date="2018-02" db="EMBL/GenBank/DDBJ databases">
        <authorList>
            <person name="Cohen D.B."/>
            <person name="Kent A.D."/>
        </authorList>
    </citation>
    <scope>NUCLEOTIDE SEQUENCE [LARGE SCALE GENOMIC DNA]</scope>
    <source>
        <strain evidence="1 2">ULC007</strain>
    </source>
</reference>
<reference evidence="1 2" key="2">
    <citation type="submission" date="2018-03" db="EMBL/GenBank/DDBJ databases">
        <title>The ancient ancestry and fast evolution of plastids.</title>
        <authorList>
            <person name="Moore K.R."/>
            <person name="Magnabosco C."/>
            <person name="Momper L."/>
            <person name="Gold D.A."/>
            <person name="Bosak T."/>
            <person name="Fournier G.P."/>
        </authorList>
    </citation>
    <scope>NUCLEOTIDE SEQUENCE [LARGE SCALE GENOMIC DNA]</scope>
    <source>
        <strain evidence="1 2">ULC007</strain>
    </source>
</reference>
<name>A0A2T1DG64_9CYAN</name>
<proteinExistence type="predicted"/>
<sequence length="181" mass="20650">MTSQINIPTLASLDYISYINDRGQLPEELRGKVGAYAVFDQSKILQFVGFSRDIFLGLKQHLVRQPEGCYWVKFSPVDRPSRTLLENIRDAWIAENGSTPSGNGIDEAKWNQPIQVKGMMTPEEEANYTKTTIEEITQIKILKNVARRVEAEILTQLKARGIQEEIRFNPKLKEEGLLDLK</sequence>
<evidence type="ECO:0000313" key="2">
    <source>
        <dbReference type="Proteomes" id="UP000238634"/>
    </source>
</evidence>
<gene>
    <name evidence="1" type="ORF">C7B65_10965</name>
</gene>
<evidence type="ECO:0000313" key="1">
    <source>
        <dbReference type="EMBL" id="PSB19434.1"/>
    </source>
</evidence>
<dbReference type="OrthoDB" id="424286at2"/>
<keyword evidence="2" id="KW-1185">Reference proteome</keyword>
<dbReference type="Proteomes" id="UP000238634">
    <property type="component" value="Unassembled WGS sequence"/>
</dbReference>
<dbReference type="RefSeq" id="WP_073071862.1">
    <property type="nucleotide sequence ID" value="NZ_MPPI01000013.1"/>
</dbReference>
<dbReference type="STRING" id="1920490.GCA_001895925_04641"/>
<accession>A0A2T1DG64</accession>
<organism evidence="1 2">
    <name type="scientific">Phormidesmis priestleyi ULC007</name>
    <dbReference type="NCBI Taxonomy" id="1920490"/>
    <lineage>
        <taxon>Bacteria</taxon>
        <taxon>Bacillati</taxon>
        <taxon>Cyanobacteriota</taxon>
        <taxon>Cyanophyceae</taxon>
        <taxon>Leptolyngbyales</taxon>
        <taxon>Leptolyngbyaceae</taxon>
        <taxon>Phormidesmis</taxon>
    </lineage>
</organism>
<dbReference type="InterPro" id="IPR049578">
    <property type="entry name" value="CAXIP1-like_GIY-YIG_dom"/>
</dbReference>
<protein>
    <submittedName>
        <fullName evidence="1">Nuclease subunit of the excinuclease complex</fullName>
    </submittedName>
</protein>
<dbReference type="EMBL" id="PVWG01000010">
    <property type="protein sequence ID" value="PSB19434.1"/>
    <property type="molecule type" value="Genomic_DNA"/>
</dbReference>